<sequence length="128" mass="15012">MLKPGRMKEVADEMQKYIIDLMGLQEIRWQGKGRIDKKEYTLLYSGPEYRTGRFGTGFMISSKTRRTLLLLEPINERIFKIRIKGKFRSMTFIAGHAPTEGKTELEKEEFYEELENVFNPSNDIKAKN</sequence>
<dbReference type="InterPro" id="IPR036691">
    <property type="entry name" value="Endo/exonu/phosph_ase_sf"/>
</dbReference>
<dbReference type="Proteomes" id="UP000792457">
    <property type="component" value="Unassembled WGS sequence"/>
</dbReference>
<dbReference type="Gene3D" id="3.60.10.10">
    <property type="entry name" value="Endonuclease/exonuclease/phosphatase"/>
    <property type="match status" value="1"/>
</dbReference>
<dbReference type="AlphaFoldDB" id="A0A8K0P9J6"/>
<dbReference type="EMBL" id="KZ309490">
    <property type="protein sequence ID" value="KAG8239031.1"/>
    <property type="molecule type" value="Genomic_DNA"/>
</dbReference>
<accession>A0A8K0P9J6</accession>
<dbReference type="OrthoDB" id="6742806at2759"/>
<reference evidence="1" key="2">
    <citation type="submission" date="2017-10" db="EMBL/GenBank/DDBJ databases">
        <title>Ladona fulva Genome sequencing and assembly.</title>
        <authorList>
            <person name="Murali S."/>
            <person name="Richards S."/>
            <person name="Bandaranaike D."/>
            <person name="Bellair M."/>
            <person name="Blankenburg K."/>
            <person name="Chao H."/>
            <person name="Dinh H."/>
            <person name="Doddapaneni H."/>
            <person name="Dugan-Rocha S."/>
            <person name="Elkadiri S."/>
            <person name="Gnanaolivu R."/>
            <person name="Hernandez B."/>
            <person name="Skinner E."/>
            <person name="Javaid M."/>
            <person name="Lee S."/>
            <person name="Li M."/>
            <person name="Ming W."/>
            <person name="Munidasa M."/>
            <person name="Muniz J."/>
            <person name="Nguyen L."/>
            <person name="Hughes D."/>
            <person name="Osuji N."/>
            <person name="Pu L.-L."/>
            <person name="Puazo M."/>
            <person name="Qu C."/>
            <person name="Quiroz J."/>
            <person name="Raj R."/>
            <person name="Weissenberger G."/>
            <person name="Xin Y."/>
            <person name="Zou X."/>
            <person name="Han Y."/>
            <person name="Worley K."/>
            <person name="Muzny D."/>
            <person name="Gibbs R."/>
        </authorList>
    </citation>
    <scope>NUCLEOTIDE SEQUENCE</scope>
    <source>
        <strain evidence="1">Sampled in the wild</strain>
    </source>
</reference>
<gene>
    <name evidence="1" type="ORF">J437_LFUL017879</name>
</gene>
<organism evidence="1 2">
    <name type="scientific">Ladona fulva</name>
    <name type="common">Scarce chaser dragonfly</name>
    <name type="synonym">Libellula fulva</name>
    <dbReference type="NCBI Taxonomy" id="123851"/>
    <lineage>
        <taxon>Eukaryota</taxon>
        <taxon>Metazoa</taxon>
        <taxon>Ecdysozoa</taxon>
        <taxon>Arthropoda</taxon>
        <taxon>Hexapoda</taxon>
        <taxon>Insecta</taxon>
        <taxon>Pterygota</taxon>
        <taxon>Palaeoptera</taxon>
        <taxon>Odonata</taxon>
        <taxon>Epiprocta</taxon>
        <taxon>Anisoptera</taxon>
        <taxon>Libelluloidea</taxon>
        <taxon>Libellulidae</taxon>
        <taxon>Ladona</taxon>
    </lineage>
</organism>
<reference evidence="1" key="1">
    <citation type="submission" date="2013-04" db="EMBL/GenBank/DDBJ databases">
        <authorList>
            <person name="Qu J."/>
            <person name="Murali S.C."/>
            <person name="Bandaranaike D."/>
            <person name="Bellair M."/>
            <person name="Blankenburg K."/>
            <person name="Chao H."/>
            <person name="Dinh H."/>
            <person name="Doddapaneni H."/>
            <person name="Downs B."/>
            <person name="Dugan-Rocha S."/>
            <person name="Elkadiri S."/>
            <person name="Gnanaolivu R.D."/>
            <person name="Hernandez B."/>
            <person name="Javaid M."/>
            <person name="Jayaseelan J.C."/>
            <person name="Lee S."/>
            <person name="Li M."/>
            <person name="Ming W."/>
            <person name="Munidasa M."/>
            <person name="Muniz J."/>
            <person name="Nguyen L."/>
            <person name="Ongeri F."/>
            <person name="Osuji N."/>
            <person name="Pu L.-L."/>
            <person name="Puazo M."/>
            <person name="Qu C."/>
            <person name="Quiroz J."/>
            <person name="Raj R."/>
            <person name="Weissenberger G."/>
            <person name="Xin Y."/>
            <person name="Zou X."/>
            <person name="Han Y."/>
            <person name="Richards S."/>
            <person name="Worley K."/>
            <person name="Muzny D."/>
            <person name="Gibbs R."/>
        </authorList>
    </citation>
    <scope>NUCLEOTIDE SEQUENCE</scope>
    <source>
        <strain evidence="1">Sampled in the wild</strain>
    </source>
</reference>
<evidence type="ECO:0000313" key="1">
    <source>
        <dbReference type="EMBL" id="KAG8239031.1"/>
    </source>
</evidence>
<proteinExistence type="predicted"/>
<name>A0A8K0P9J6_LADFU</name>
<comment type="caution">
    <text evidence="1">The sequence shown here is derived from an EMBL/GenBank/DDBJ whole genome shotgun (WGS) entry which is preliminary data.</text>
</comment>
<evidence type="ECO:0000313" key="2">
    <source>
        <dbReference type="Proteomes" id="UP000792457"/>
    </source>
</evidence>
<keyword evidence="2" id="KW-1185">Reference proteome</keyword>
<protein>
    <submittedName>
        <fullName evidence="1">Uncharacterized protein</fullName>
    </submittedName>
</protein>
<dbReference type="SUPFAM" id="SSF56219">
    <property type="entry name" value="DNase I-like"/>
    <property type="match status" value="1"/>
</dbReference>